<dbReference type="Proteomes" id="UP000005408">
    <property type="component" value="Unassembled WGS sequence"/>
</dbReference>
<feature type="compositionally biased region" description="Basic and acidic residues" evidence="1">
    <location>
        <begin position="1"/>
        <end position="12"/>
    </location>
</feature>
<protein>
    <submittedName>
        <fullName evidence="2">Uncharacterized protein</fullName>
    </submittedName>
</protein>
<name>A0A8W8KQN7_MAGGI</name>
<organism evidence="2 3">
    <name type="scientific">Magallana gigas</name>
    <name type="common">Pacific oyster</name>
    <name type="synonym">Crassostrea gigas</name>
    <dbReference type="NCBI Taxonomy" id="29159"/>
    <lineage>
        <taxon>Eukaryota</taxon>
        <taxon>Metazoa</taxon>
        <taxon>Spiralia</taxon>
        <taxon>Lophotrochozoa</taxon>
        <taxon>Mollusca</taxon>
        <taxon>Bivalvia</taxon>
        <taxon>Autobranchia</taxon>
        <taxon>Pteriomorphia</taxon>
        <taxon>Ostreida</taxon>
        <taxon>Ostreoidea</taxon>
        <taxon>Ostreidae</taxon>
        <taxon>Magallana</taxon>
    </lineage>
</organism>
<keyword evidence="3" id="KW-1185">Reference proteome</keyword>
<sequence length="198" mass="22403">MSSGDTPRDKSLASETMAVNGNDCNDQTLKESDTDNDSFEELLVEGSKEKESDADDLLEELAEGFGSDDKCGEPIYEKLAKVANDGMRTKLYNEKIKEISEKELIVQPDKNEEFKVLCSNDHPETDNLFSDDLRSGRGHRERKQTVDRGACNYKTDDRLVNCILLSNSSTENRSVNRQSCLKNYVELCITMHQLLHQK</sequence>
<feature type="region of interest" description="Disordered" evidence="1">
    <location>
        <begin position="1"/>
        <end position="37"/>
    </location>
</feature>
<reference evidence="2" key="1">
    <citation type="submission" date="2022-08" db="UniProtKB">
        <authorList>
            <consortium name="EnsemblMetazoa"/>
        </authorList>
    </citation>
    <scope>IDENTIFICATION</scope>
    <source>
        <strain evidence="2">05x7-T-G4-1.051#20</strain>
    </source>
</reference>
<dbReference type="AlphaFoldDB" id="A0A8W8KQN7"/>
<feature type="compositionally biased region" description="Polar residues" evidence="1">
    <location>
        <begin position="13"/>
        <end position="27"/>
    </location>
</feature>
<evidence type="ECO:0000313" key="3">
    <source>
        <dbReference type="Proteomes" id="UP000005408"/>
    </source>
</evidence>
<evidence type="ECO:0000313" key="2">
    <source>
        <dbReference type="EnsemblMetazoa" id="G24906.1:cds"/>
    </source>
</evidence>
<evidence type="ECO:0000256" key="1">
    <source>
        <dbReference type="SAM" id="MobiDB-lite"/>
    </source>
</evidence>
<dbReference type="EnsemblMetazoa" id="G24906.1">
    <property type="protein sequence ID" value="G24906.1:cds"/>
    <property type="gene ID" value="G24906"/>
</dbReference>
<accession>A0A8W8KQN7</accession>
<proteinExistence type="predicted"/>